<evidence type="ECO:0000313" key="1">
    <source>
        <dbReference type="EMBL" id="KAG8556075.1"/>
    </source>
</evidence>
<reference evidence="1" key="1">
    <citation type="thesis" date="2020" institute="ProQuest LLC" country="789 East Eisenhower Parkway, Ann Arbor, MI, USA">
        <title>Comparative Genomics and Chromosome Evolution.</title>
        <authorList>
            <person name="Mudd A.B."/>
        </authorList>
    </citation>
    <scope>NUCLEOTIDE SEQUENCE</scope>
    <source>
        <strain evidence="1">237g6f4</strain>
        <tissue evidence="1">Blood</tissue>
    </source>
</reference>
<dbReference type="EMBL" id="WNYA01000009">
    <property type="protein sequence ID" value="KAG8556075.1"/>
    <property type="molecule type" value="Genomic_DNA"/>
</dbReference>
<accession>A0AAV7A5V7</accession>
<comment type="caution">
    <text evidence="1">The sequence shown here is derived from an EMBL/GenBank/DDBJ whole genome shotgun (WGS) entry which is preliminary data.</text>
</comment>
<dbReference type="Proteomes" id="UP000824782">
    <property type="component" value="Unassembled WGS sequence"/>
</dbReference>
<name>A0AAV7A5V7_ENGPU</name>
<keyword evidence="2" id="KW-1185">Reference proteome</keyword>
<dbReference type="AlphaFoldDB" id="A0AAV7A5V7"/>
<evidence type="ECO:0000313" key="2">
    <source>
        <dbReference type="Proteomes" id="UP000824782"/>
    </source>
</evidence>
<organism evidence="1 2">
    <name type="scientific">Engystomops pustulosus</name>
    <name type="common">Tungara frog</name>
    <name type="synonym">Physalaemus pustulosus</name>
    <dbReference type="NCBI Taxonomy" id="76066"/>
    <lineage>
        <taxon>Eukaryota</taxon>
        <taxon>Metazoa</taxon>
        <taxon>Chordata</taxon>
        <taxon>Craniata</taxon>
        <taxon>Vertebrata</taxon>
        <taxon>Euteleostomi</taxon>
        <taxon>Amphibia</taxon>
        <taxon>Batrachia</taxon>
        <taxon>Anura</taxon>
        <taxon>Neobatrachia</taxon>
        <taxon>Hyloidea</taxon>
        <taxon>Leptodactylidae</taxon>
        <taxon>Leiuperinae</taxon>
        <taxon>Engystomops</taxon>
    </lineage>
</organism>
<protein>
    <submittedName>
        <fullName evidence="1">Uncharacterized protein</fullName>
    </submittedName>
</protein>
<proteinExistence type="predicted"/>
<sequence>MPERLPLYRSSSFPRLQNGTMFCNAATAEDYMDPVASSYTRCPGSHPGVGCLGCCLATSSLAPGCPCCLSARSGAEVVTCM</sequence>
<gene>
    <name evidence="1" type="ORF">GDO81_017914</name>
</gene>